<accession>A0ABQ9FA24</accession>
<dbReference type="InterPro" id="IPR006342">
    <property type="entry name" value="FkbM_mtfrase"/>
</dbReference>
<dbReference type="SUPFAM" id="SSF53335">
    <property type="entry name" value="S-adenosyl-L-methionine-dependent methyltransferases"/>
    <property type="match status" value="1"/>
</dbReference>
<sequence length="157" mass="18190">MIEADPTNFASLKKKHRKAFITHSCLSPNRYPAKMTFNQAFNRGRLVYGSVKQWIKEQKILPREIQVQCFPLYSILLALNQSTIDFLSLDVEGSELDVLQTIPFDKVDIKMITAEVAHQKLKTSMQKFMEYNGYETLLKMQRDDGGVNDIIFRKKGR</sequence>
<gene>
    <name evidence="2" type="ORF">KUTeg_008775</name>
</gene>
<dbReference type="Proteomes" id="UP001217089">
    <property type="component" value="Unassembled WGS sequence"/>
</dbReference>
<dbReference type="EMBL" id="JARBDR010000342">
    <property type="protein sequence ID" value="KAJ8314214.1"/>
    <property type="molecule type" value="Genomic_DNA"/>
</dbReference>
<dbReference type="PANTHER" id="PTHR34009">
    <property type="entry name" value="PROTEIN STAR"/>
    <property type="match status" value="1"/>
</dbReference>
<organism evidence="2 3">
    <name type="scientific">Tegillarca granosa</name>
    <name type="common">Malaysian cockle</name>
    <name type="synonym">Anadara granosa</name>
    <dbReference type="NCBI Taxonomy" id="220873"/>
    <lineage>
        <taxon>Eukaryota</taxon>
        <taxon>Metazoa</taxon>
        <taxon>Spiralia</taxon>
        <taxon>Lophotrochozoa</taxon>
        <taxon>Mollusca</taxon>
        <taxon>Bivalvia</taxon>
        <taxon>Autobranchia</taxon>
        <taxon>Pteriomorphia</taxon>
        <taxon>Arcoida</taxon>
        <taxon>Arcoidea</taxon>
        <taxon>Arcidae</taxon>
        <taxon>Tegillarca</taxon>
    </lineage>
</organism>
<keyword evidence="3" id="KW-1185">Reference proteome</keyword>
<feature type="domain" description="Methyltransferase FkbM" evidence="1">
    <location>
        <begin position="60"/>
        <end position="135"/>
    </location>
</feature>
<reference evidence="2 3" key="1">
    <citation type="submission" date="2022-12" db="EMBL/GenBank/DDBJ databases">
        <title>Chromosome-level genome of Tegillarca granosa.</title>
        <authorList>
            <person name="Kim J."/>
        </authorList>
    </citation>
    <scope>NUCLEOTIDE SEQUENCE [LARGE SCALE GENOMIC DNA]</scope>
    <source>
        <strain evidence="2">Teg-2019</strain>
        <tissue evidence="2">Adductor muscle</tissue>
    </source>
</reference>
<comment type="caution">
    <text evidence="2">The sequence shown here is derived from an EMBL/GenBank/DDBJ whole genome shotgun (WGS) entry which is preliminary data.</text>
</comment>
<name>A0ABQ9FA24_TEGGR</name>
<protein>
    <recommendedName>
        <fullName evidence="1">Methyltransferase FkbM domain-containing protein</fullName>
    </recommendedName>
</protein>
<evidence type="ECO:0000313" key="3">
    <source>
        <dbReference type="Proteomes" id="UP001217089"/>
    </source>
</evidence>
<dbReference type="InterPro" id="IPR029063">
    <property type="entry name" value="SAM-dependent_MTases_sf"/>
</dbReference>
<evidence type="ECO:0000313" key="2">
    <source>
        <dbReference type="EMBL" id="KAJ8314214.1"/>
    </source>
</evidence>
<dbReference type="InterPro" id="IPR053202">
    <property type="entry name" value="EGF_Rcpt_Signaling_Reg"/>
</dbReference>
<dbReference type="Gene3D" id="3.40.50.150">
    <property type="entry name" value="Vaccinia Virus protein VP39"/>
    <property type="match status" value="1"/>
</dbReference>
<dbReference type="PANTHER" id="PTHR34009:SF2">
    <property type="entry name" value="PROTEIN STAR"/>
    <property type="match status" value="1"/>
</dbReference>
<evidence type="ECO:0000259" key="1">
    <source>
        <dbReference type="Pfam" id="PF05050"/>
    </source>
</evidence>
<dbReference type="Pfam" id="PF05050">
    <property type="entry name" value="Methyltransf_21"/>
    <property type="match status" value="1"/>
</dbReference>
<proteinExistence type="predicted"/>